<protein>
    <submittedName>
        <fullName evidence="8">Transcription initiation factor TFIID subunit 7</fullName>
    </submittedName>
</protein>
<feature type="compositionally biased region" description="Pro residues" evidence="6">
    <location>
        <begin position="369"/>
        <end position="381"/>
    </location>
</feature>
<dbReference type="SMART" id="SM01370">
    <property type="entry name" value="TAFII55_N"/>
    <property type="match status" value="1"/>
</dbReference>
<name>A0A8H5Y753_9HYPO</name>
<dbReference type="GO" id="GO:0051123">
    <property type="term" value="P:RNA polymerase II preinitiation complex assembly"/>
    <property type="evidence" value="ECO:0007669"/>
    <property type="project" value="TreeGrafter"/>
</dbReference>
<sequence>MSQNRHRSAPRGTGAPLSPPSSQSSANFAPAFTVSKLFPDVAYSSTQRTPNSPKCEENQLLKQAEALANMHFELNLHTVFSLASRLEKEVQQLVFRTADDQEFRRQNEERMTKMMIEIQTVKAYMARVGHNREPATRADIERLQQAMSDTAMEWNNQLEDARTKIDEISGRMINASRHAGVRGNEPPTSPSPLGIETRAMRKAKTDIASSARHQQTPPTSSTLESRVNDAINSTKRWNREHKTTKMRENQFIISYLKKQGQRDPVLAKLLLQAIRERASNTKTRTSRAKKPSLEETCRNTSWQDVIDSATEVLVFILAWIEHREYLKLSICSMSTPTPKDGQPPAKPRLKLNVSRSSSFVADVNATPSAPVPAGPAAPTPTPTEGSRKVKLKIGKSQPSTPAEQPPVKTKAGRQPKPTQKLVESKKRAHDELDDELGSAHPTTKIKLKPTKSGLTPTVVVKPKGRAPVHPPGDGYDSEASDREKDPSIEEQFVLRMLPGEHCDYVRLCMENGKMGVPRSQGGADIQLKFFEEDSRRAVVSVKGQPFAAVMVDLPTVTEAMKTWDRKSFLKSADICQMLLVYQKVSSEAEARQTPLPSMIDQHFKWPHGLTPPMHDCVNRRFAKTISRKEIEDKEAEVERLLAEDAKAGSTRWEWVDESKDEDEDGGDEDAEGDMDDDGMDYFQSQDVFGDGDDDLAADLEAAFGEMGDETPATGMDAPTPMTTTQANTPAPLQDSIESDESEEVSDDDDDDDDDEDLDEDARAQRDEEKGVKSFINDLKNQLTSKQEELARTTNKILRTRIEQTIKQLRGEIELKNSSIGIETDD</sequence>
<feature type="compositionally biased region" description="Basic and acidic residues" evidence="6">
    <location>
        <begin position="760"/>
        <end position="771"/>
    </location>
</feature>
<evidence type="ECO:0000256" key="2">
    <source>
        <dbReference type="ARBA" id="ARBA00009368"/>
    </source>
</evidence>
<comment type="subcellular location">
    <subcellularLocation>
        <location evidence="1">Nucleus</location>
    </subcellularLocation>
</comment>
<dbReference type="GO" id="GO:0016251">
    <property type="term" value="F:RNA polymerase II general transcription initiation factor activity"/>
    <property type="evidence" value="ECO:0007669"/>
    <property type="project" value="TreeGrafter"/>
</dbReference>
<proteinExistence type="inferred from homology"/>
<evidence type="ECO:0000313" key="9">
    <source>
        <dbReference type="Proteomes" id="UP000532311"/>
    </source>
</evidence>
<dbReference type="Proteomes" id="UP000532311">
    <property type="component" value="Unassembled WGS sequence"/>
</dbReference>
<keyword evidence="9" id="KW-1185">Reference proteome</keyword>
<reference evidence="8 9" key="1">
    <citation type="submission" date="2020-05" db="EMBL/GenBank/DDBJ databases">
        <title>Identification and distribution of gene clusters putatively required for synthesis of sphingolipid metabolism inhibitors in phylogenetically diverse species of the filamentous fungus Fusarium.</title>
        <authorList>
            <person name="Kim H.-S."/>
            <person name="Busman M."/>
            <person name="Brown D.W."/>
            <person name="Divon H."/>
            <person name="Uhlig S."/>
            <person name="Proctor R.H."/>
        </authorList>
    </citation>
    <scope>NUCLEOTIDE SEQUENCE [LARGE SCALE GENOMIC DNA]</scope>
    <source>
        <strain evidence="8 9">NRRL 26131</strain>
    </source>
</reference>
<evidence type="ECO:0000256" key="6">
    <source>
        <dbReference type="SAM" id="MobiDB-lite"/>
    </source>
</evidence>
<feature type="domain" description="TAFII55 protein conserved region" evidence="7">
    <location>
        <begin position="488"/>
        <end position="649"/>
    </location>
</feature>
<evidence type="ECO:0000256" key="1">
    <source>
        <dbReference type="ARBA" id="ARBA00004123"/>
    </source>
</evidence>
<feature type="region of interest" description="Disordered" evidence="6">
    <location>
        <begin position="706"/>
        <end position="772"/>
    </location>
</feature>
<evidence type="ECO:0000256" key="5">
    <source>
        <dbReference type="ARBA" id="ARBA00023242"/>
    </source>
</evidence>
<feature type="region of interest" description="Disordered" evidence="6">
    <location>
        <begin position="207"/>
        <end position="226"/>
    </location>
</feature>
<feature type="region of interest" description="Disordered" evidence="6">
    <location>
        <begin position="1"/>
        <end position="28"/>
    </location>
</feature>
<evidence type="ECO:0000313" key="8">
    <source>
        <dbReference type="EMBL" id="KAF5706022.1"/>
    </source>
</evidence>
<keyword evidence="4" id="KW-0804">Transcription</keyword>
<keyword evidence="3" id="KW-0805">Transcription regulation</keyword>
<dbReference type="PANTHER" id="PTHR12228">
    <property type="entry name" value="TRANSCRIPTION INITIATION FACTOR TFIID 55 KD SUBUNIT-RELATED"/>
    <property type="match status" value="1"/>
</dbReference>
<evidence type="ECO:0000256" key="4">
    <source>
        <dbReference type="ARBA" id="ARBA00023163"/>
    </source>
</evidence>
<organism evidence="8 9">
    <name type="scientific">Fusarium globosum</name>
    <dbReference type="NCBI Taxonomy" id="78864"/>
    <lineage>
        <taxon>Eukaryota</taxon>
        <taxon>Fungi</taxon>
        <taxon>Dikarya</taxon>
        <taxon>Ascomycota</taxon>
        <taxon>Pezizomycotina</taxon>
        <taxon>Sordariomycetes</taxon>
        <taxon>Hypocreomycetidae</taxon>
        <taxon>Hypocreales</taxon>
        <taxon>Nectriaceae</taxon>
        <taxon>Fusarium</taxon>
        <taxon>Fusarium fujikuroi species complex</taxon>
    </lineage>
</organism>
<feature type="region of interest" description="Disordered" evidence="6">
    <location>
        <begin position="647"/>
        <end position="693"/>
    </location>
</feature>
<comment type="similarity">
    <text evidence="2">Belongs to the TAF7 family.</text>
</comment>
<feature type="compositionally biased region" description="Polar residues" evidence="6">
    <location>
        <begin position="720"/>
        <end position="730"/>
    </location>
</feature>
<dbReference type="GO" id="GO:0005669">
    <property type="term" value="C:transcription factor TFIID complex"/>
    <property type="evidence" value="ECO:0007669"/>
    <property type="project" value="InterPro"/>
</dbReference>
<accession>A0A8H5Y753</accession>
<feature type="compositionally biased region" description="Acidic residues" evidence="6">
    <location>
        <begin position="736"/>
        <end position="759"/>
    </location>
</feature>
<feature type="compositionally biased region" description="Acidic residues" evidence="6">
    <location>
        <begin position="658"/>
        <end position="679"/>
    </location>
</feature>
<evidence type="ECO:0000259" key="7">
    <source>
        <dbReference type="SMART" id="SM01370"/>
    </source>
</evidence>
<dbReference type="CDD" id="cd08047">
    <property type="entry name" value="TAF7"/>
    <property type="match status" value="1"/>
</dbReference>
<dbReference type="AlphaFoldDB" id="A0A8H5Y753"/>
<dbReference type="InterPro" id="IPR006751">
    <property type="entry name" value="TAFII55_prot_cons_reg"/>
</dbReference>
<dbReference type="PANTHER" id="PTHR12228:SF0">
    <property type="entry name" value="TATA-BOX BINDING PROTEIN ASSOCIATED FACTOR 7"/>
    <property type="match status" value="1"/>
</dbReference>
<comment type="caution">
    <text evidence="8">The sequence shown here is derived from an EMBL/GenBank/DDBJ whole genome shotgun (WGS) entry which is preliminary data.</text>
</comment>
<dbReference type="Pfam" id="PF04658">
    <property type="entry name" value="TAFII55_N"/>
    <property type="match status" value="1"/>
</dbReference>
<dbReference type="InterPro" id="IPR037817">
    <property type="entry name" value="TAF7"/>
</dbReference>
<gene>
    <name evidence="8" type="ORF">FGLOB1_7658</name>
</gene>
<evidence type="ECO:0000256" key="3">
    <source>
        <dbReference type="ARBA" id="ARBA00023015"/>
    </source>
</evidence>
<feature type="region of interest" description="Disordered" evidence="6">
    <location>
        <begin position="364"/>
        <end position="485"/>
    </location>
</feature>
<keyword evidence="5" id="KW-0539">Nucleus</keyword>
<dbReference type="EMBL" id="JAAQPF010000333">
    <property type="protein sequence ID" value="KAF5706022.1"/>
    <property type="molecule type" value="Genomic_DNA"/>
</dbReference>